<gene>
    <name evidence="1" type="ORF">SCF082_LOCUS22130</name>
</gene>
<dbReference type="Proteomes" id="UP001642464">
    <property type="component" value="Unassembled WGS sequence"/>
</dbReference>
<reference evidence="1 2" key="1">
    <citation type="submission" date="2024-02" db="EMBL/GenBank/DDBJ databases">
        <authorList>
            <person name="Chen Y."/>
            <person name="Shah S."/>
            <person name="Dougan E. K."/>
            <person name="Thang M."/>
            <person name="Chan C."/>
        </authorList>
    </citation>
    <scope>NUCLEOTIDE SEQUENCE [LARGE SCALE GENOMIC DNA]</scope>
</reference>
<organism evidence="1 2">
    <name type="scientific">Durusdinium trenchii</name>
    <dbReference type="NCBI Taxonomy" id="1381693"/>
    <lineage>
        <taxon>Eukaryota</taxon>
        <taxon>Sar</taxon>
        <taxon>Alveolata</taxon>
        <taxon>Dinophyceae</taxon>
        <taxon>Suessiales</taxon>
        <taxon>Symbiodiniaceae</taxon>
        <taxon>Durusdinium</taxon>
    </lineage>
</organism>
<evidence type="ECO:0000313" key="2">
    <source>
        <dbReference type="Proteomes" id="UP001642464"/>
    </source>
</evidence>
<keyword evidence="2" id="KW-1185">Reference proteome</keyword>
<name>A0ABP0LE17_9DINO</name>
<feature type="non-terminal residue" evidence="1">
    <location>
        <position position="1"/>
    </location>
</feature>
<sequence length="217" mass="24741">VPSEGIWIGDASLNLIFFKICRAIASPPRSMLLESAWKVFWSRSWPLLFSRPPQPHRVFQPWTKSVEPSVLVWQTGRIILALQQLSCRLRHGSHQDLHGTFVSEQAVEQLEMMEMSEGITEKLQHLGELQAEVNKSVQDFKIAEVLLDPLFSDELLPRLWEVLSSEPPESGGLGLIFREAGCKDRVWDEPVNIASLWEKESTTGWYLYRLAAIDASM</sequence>
<accession>A0ABP0LE17</accession>
<comment type="caution">
    <text evidence="1">The sequence shown here is derived from an EMBL/GenBank/DDBJ whole genome shotgun (WGS) entry which is preliminary data.</text>
</comment>
<dbReference type="EMBL" id="CAXAMM010015880">
    <property type="protein sequence ID" value="CAK9037407.1"/>
    <property type="molecule type" value="Genomic_DNA"/>
</dbReference>
<evidence type="ECO:0000313" key="1">
    <source>
        <dbReference type="EMBL" id="CAK9037407.1"/>
    </source>
</evidence>
<proteinExistence type="predicted"/>
<protein>
    <submittedName>
        <fullName evidence="1">Uncharacterized protein</fullName>
    </submittedName>
</protein>